<feature type="domain" description="RDD" evidence="7">
    <location>
        <begin position="11"/>
        <end position="148"/>
    </location>
</feature>
<reference evidence="9" key="1">
    <citation type="submission" date="2016-12" db="EMBL/GenBank/DDBJ databases">
        <authorList>
            <person name="Rodrigo-Torres L."/>
            <person name="Arahal R.D."/>
            <person name="Lucena T."/>
        </authorList>
    </citation>
    <scope>NUCLEOTIDE SEQUENCE [LARGE SCALE GENOMIC DNA]</scope>
</reference>
<dbReference type="STRING" id="1117707.VQ7734_00617"/>
<keyword evidence="5 6" id="KW-0472">Membrane</keyword>
<dbReference type="AlphaFoldDB" id="A0A1M7YQM7"/>
<dbReference type="InterPro" id="IPR051791">
    <property type="entry name" value="Pra-immunoreactive"/>
</dbReference>
<evidence type="ECO:0000256" key="3">
    <source>
        <dbReference type="ARBA" id="ARBA00022692"/>
    </source>
</evidence>
<feature type="transmembrane region" description="Helical" evidence="6">
    <location>
        <begin position="20"/>
        <end position="42"/>
    </location>
</feature>
<keyword evidence="2" id="KW-1003">Cell membrane</keyword>
<evidence type="ECO:0000256" key="6">
    <source>
        <dbReference type="SAM" id="Phobius"/>
    </source>
</evidence>
<comment type="subcellular location">
    <subcellularLocation>
        <location evidence="1">Cell membrane</location>
        <topology evidence="1">Multi-pass membrane protein</topology>
    </subcellularLocation>
</comment>
<dbReference type="GO" id="GO:0005886">
    <property type="term" value="C:plasma membrane"/>
    <property type="evidence" value="ECO:0007669"/>
    <property type="project" value="UniProtKB-SubCell"/>
</dbReference>
<proteinExistence type="predicted"/>
<sequence>MKQQFSDFQPAGFLSRLGSLFIDTLSVIILECLAAAIAIALIKIAEFTGLLSFVSYQSLNDLMAHHPVISPLLTGYLAIIWIGFFVYCWTESRQTPGMKALHLAIKNRDGTAITVTQAFIRLFTSCFGLSNLVIPFDPQKRGFQDIWAQTQVYKVK</sequence>
<evidence type="ECO:0000256" key="1">
    <source>
        <dbReference type="ARBA" id="ARBA00004651"/>
    </source>
</evidence>
<evidence type="ECO:0000256" key="5">
    <source>
        <dbReference type="ARBA" id="ARBA00023136"/>
    </source>
</evidence>
<dbReference type="InterPro" id="IPR010432">
    <property type="entry name" value="RDD"/>
</dbReference>
<evidence type="ECO:0000259" key="7">
    <source>
        <dbReference type="Pfam" id="PF06271"/>
    </source>
</evidence>
<name>A0A1M7YQM7_9VIBR</name>
<dbReference type="PANTHER" id="PTHR36115:SF10">
    <property type="entry name" value="RDD DOMAIN-CONTAINING PROTEIN"/>
    <property type="match status" value="1"/>
</dbReference>
<evidence type="ECO:0000256" key="4">
    <source>
        <dbReference type="ARBA" id="ARBA00022989"/>
    </source>
</evidence>
<dbReference type="RefSeq" id="WP_073579801.1">
    <property type="nucleotide sequence ID" value="NZ_AP024897.1"/>
</dbReference>
<keyword evidence="3 6" id="KW-0812">Transmembrane</keyword>
<evidence type="ECO:0000313" key="8">
    <source>
        <dbReference type="EMBL" id="SHO54899.1"/>
    </source>
</evidence>
<protein>
    <submittedName>
        <fullName evidence="8">RDD family protein</fullName>
    </submittedName>
</protein>
<feature type="transmembrane region" description="Helical" evidence="6">
    <location>
        <begin position="68"/>
        <end position="89"/>
    </location>
</feature>
<accession>A0A1M7YQM7</accession>
<dbReference type="Proteomes" id="UP000184600">
    <property type="component" value="Unassembled WGS sequence"/>
</dbReference>
<dbReference type="EMBL" id="FRFG01000008">
    <property type="protein sequence ID" value="SHO54899.1"/>
    <property type="molecule type" value="Genomic_DNA"/>
</dbReference>
<evidence type="ECO:0000256" key="2">
    <source>
        <dbReference type="ARBA" id="ARBA00022475"/>
    </source>
</evidence>
<organism evidence="8 9">
    <name type="scientific">Vibrio quintilis</name>
    <dbReference type="NCBI Taxonomy" id="1117707"/>
    <lineage>
        <taxon>Bacteria</taxon>
        <taxon>Pseudomonadati</taxon>
        <taxon>Pseudomonadota</taxon>
        <taxon>Gammaproteobacteria</taxon>
        <taxon>Vibrionales</taxon>
        <taxon>Vibrionaceae</taxon>
        <taxon>Vibrio</taxon>
    </lineage>
</organism>
<dbReference type="Pfam" id="PF06271">
    <property type="entry name" value="RDD"/>
    <property type="match status" value="1"/>
</dbReference>
<gene>
    <name evidence="8" type="ORF">VQ7734_00617</name>
</gene>
<dbReference type="OrthoDB" id="9793824at2"/>
<keyword evidence="9" id="KW-1185">Reference proteome</keyword>
<keyword evidence="4 6" id="KW-1133">Transmembrane helix</keyword>
<dbReference type="PANTHER" id="PTHR36115">
    <property type="entry name" value="PROLINE-RICH ANTIGEN HOMOLOG-RELATED"/>
    <property type="match status" value="1"/>
</dbReference>
<evidence type="ECO:0000313" key="9">
    <source>
        <dbReference type="Proteomes" id="UP000184600"/>
    </source>
</evidence>